<organism evidence="11 12">
    <name type="scientific">Phyllosticta citrichinensis</name>
    <dbReference type="NCBI Taxonomy" id="1130410"/>
    <lineage>
        <taxon>Eukaryota</taxon>
        <taxon>Fungi</taxon>
        <taxon>Dikarya</taxon>
        <taxon>Ascomycota</taxon>
        <taxon>Pezizomycotina</taxon>
        <taxon>Dothideomycetes</taxon>
        <taxon>Dothideomycetes incertae sedis</taxon>
        <taxon>Botryosphaeriales</taxon>
        <taxon>Phyllostictaceae</taxon>
        <taxon>Phyllosticta</taxon>
    </lineage>
</organism>
<keyword evidence="4 9" id="KW-0732">Signal</keyword>
<keyword evidence="6" id="KW-0325">Glycoprotein</keyword>
<keyword evidence="5 8" id="KW-0472">Membrane</keyword>
<accession>A0ABR1XIG4</accession>
<feature type="transmembrane region" description="Helical" evidence="8">
    <location>
        <begin position="228"/>
        <end position="247"/>
    </location>
</feature>
<keyword evidence="12" id="KW-1185">Reference proteome</keyword>
<protein>
    <recommendedName>
        <fullName evidence="10">Copper acquisition factor BIM1-like domain-containing protein</fullName>
    </recommendedName>
</protein>
<evidence type="ECO:0000256" key="4">
    <source>
        <dbReference type="ARBA" id="ARBA00022729"/>
    </source>
</evidence>
<name>A0ABR1XIG4_9PEZI</name>
<dbReference type="PANTHER" id="PTHR34992">
    <property type="entry name" value="HYPHAL ANASTAMOSIS-7 PROTEIN"/>
    <property type="match status" value="1"/>
</dbReference>
<dbReference type="Proteomes" id="UP001456524">
    <property type="component" value="Unassembled WGS sequence"/>
</dbReference>
<feature type="chain" id="PRO_5045083204" description="Copper acquisition factor BIM1-like domain-containing protein" evidence="9">
    <location>
        <begin position="23"/>
        <end position="248"/>
    </location>
</feature>
<keyword evidence="7" id="KW-0449">Lipoprotein</keyword>
<keyword evidence="8" id="KW-1133">Transmembrane helix</keyword>
<dbReference type="InterPro" id="IPR046530">
    <property type="entry name" value="BIM1-like_dom"/>
</dbReference>
<reference evidence="11 12" key="1">
    <citation type="journal article" date="2022" name="G3 (Bethesda)">
        <title>Enemy or ally: a genomic approach to elucidate the lifestyle of Phyllosticta citrichinaensis.</title>
        <authorList>
            <person name="Buijs V.A."/>
            <person name="Groenewald J.Z."/>
            <person name="Haridas S."/>
            <person name="LaButti K.M."/>
            <person name="Lipzen A."/>
            <person name="Martin F.M."/>
            <person name="Barry K."/>
            <person name="Grigoriev I.V."/>
            <person name="Crous P.W."/>
            <person name="Seidl M.F."/>
        </authorList>
    </citation>
    <scope>NUCLEOTIDE SEQUENCE [LARGE SCALE GENOMIC DNA]</scope>
    <source>
        <strain evidence="11 12">CBS 129764</strain>
    </source>
</reference>
<evidence type="ECO:0000256" key="2">
    <source>
        <dbReference type="ARBA" id="ARBA00022475"/>
    </source>
</evidence>
<evidence type="ECO:0000256" key="6">
    <source>
        <dbReference type="ARBA" id="ARBA00023180"/>
    </source>
</evidence>
<comment type="caution">
    <text evidence="11">The sequence shown here is derived from an EMBL/GenBank/DDBJ whole genome shotgun (WGS) entry which is preliminary data.</text>
</comment>
<evidence type="ECO:0000256" key="5">
    <source>
        <dbReference type="ARBA" id="ARBA00023136"/>
    </source>
</evidence>
<dbReference type="EMBL" id="JBBWUH010000010">
    <property type="protein sequence ID" value="KAK8155913.1"/>
    <property type="molecule type" value="Genomic_DNA"/>
</dbReference>
<dbReference type="PANTHER" id="PTHR34992:SF10">
    <property type="entry name" value="COPPER ACQUISITION FACTOR BIM1-LIKE DOMAIN-CONTAINING PROTEIN"/>
    <property type="match status" value="1"/>
</dbReference>
<gene>
    <name evidence="11" type="ORF">IWX90DRAFT_51897</name>
</gene>
<dbReference type="Pfam" id="PF20238">
    <property type="entry name" value="BIM1-like_dom"/>
    <property type="match status" value="1"/>
</dbReference>
<sequence length="248" mass="26360">MSRISPLVACVAALCWTPLVVAHTVITYPGWRGNNLHTNGTNADGSIPTGSIGIDYDNGTTSYPYGMQWMYPCGGLPTSTNRTKWPVSGGAVGVQPGWFSGHSTALMYINLGLGTEPLNMSHIMIPVFQINGPSNEEYPGEICFPQVPLPANISVNIGDNATIQVVETAKHGAALYSCVDITFANPADVAEVNETNCRNTTSPGQLITFDQVFATSSLSGAQSMLPSVGIHTLFPTLAIMFVVAFMML</sequence>
<evidence type="ECO:0000259" key="10">
    <source>
        <dbReference type="Pfam" id="PF20238"/>
    </source>
</evidence>
<evidence type="ECO:0000313" key="12">
    <source>
        <dbReference type="Proteomes" id="UP001456524"/>
    </source>
</evidence>
<evidence type="ECO:0000256" key="8">
    <source>
        <dbReference type="SAM" id="Phobius"/>
    </source>
</evidence>
<keyword evidence="3" id="KW-0336">GPI-anchor</keyword>
<dbReference type="CDD" id="cd21176">
    <property type="entry name" value="LPMO_auxiliary-like"/>
    <property type="match status" value="1"/>
</dbReference>
<dbReference type="InterPro" id="IPR046936">
    <property type="entry name" value="BIM1-like"/>
</dbReference>
<proteinExistence type="predicted"/>
<evidence type="ECO:0000256" key="9">
    <source>
        <dbReference type="SAM" id="SignalP"/>
    </source>
</evidence>
<keyword evidence="8" id="KW-0812">Transmembrane</keyword>
<evidence type="ECO:0000256" key="1">
    <source>
        <dbReference type="ARBA" id="ARBA00004609"/>
    </source>
</evidence>
<evidence type="ECO:0000313" key="11">
    <source>
        <dbReference type="EMBL" id="KAK8155913.1"/>
    </source>
</evidence>
<evidence type="ECO:0000256" key="3">
    <source>
        <dbReference type="ARBA" id="ARBA00022622"/>
    </source>
</evidence>
<feature type="signal peptide" evidence="9">
    <location>
        <begin position="1"/>
        <end position="22"/>
    </location>
</feature>
<evidence type="ECO:0000256" key="7">
    <source>
        <dbReference type="ARBA" id="ARBA00023288"/>
    </source>
</evidence>
<feature type="domain" description="Copper acquisition factor BIM1-like" evidence="10">
    <location>
        <begin position="22"/>
        <end position="201"/>
    </location>
</feature>
<keyword evidence="2" id="KW-1003">Cell membrane</keyword>
<comment type="subcellular location">
    <subcellularLocation>
        <location evidence="1">Cell membrane</location>
        <topology evidence="1">Lipid-anchor</topology>
        <topology evidence="1">GPI-anchor</topology>
    </subcellularLocation>
</comment>